<keyword evidence="3" id="KW-1185">Reference proteome</keyword>
<accession>A0ABQ0X8A6</accession>
<dbReference type="InterPro" id="IPR001119">
    <property type="entry name" value="SLH_dom"/>
</dbReference>
<evidence type="ECO:0000259" key="1">
    <source>
        <dbReference type="PROSITE" id="PS51272"/>
    </source>
</evidence>
<protein>
    <recommendedName>
        <fullName evidence="1">SLH domain-containing protein</fullName>
    </recommendedName>
</protein>
<dbReference type="Proteomes" id="UP000321155">
    <property type="component" value="Unassembled WGS sequence"/>
</dbReference>
<dbReference type="EMBL" id="BJZR01000225">
    <property type="protein sequence ID" value="GEO93858.1"/>
    <property type="molecule type" value="Genomic_DNA"/>
</dbReference>
<reference evidence="2 3" key="1">
    <citation type="submission" date="2019-07" db="EMBL/GenBank/DDBJ databases">
        <title>Whole genome shotgun sequence of Kocuria flava NBRC 107626.</title>
        <authorList>
            <person name="Hosoyama A."/>
            <person name="Uohara A."/>
            <person name="Ohji S."/>
            <person name="Ichikawa N."/>
        </authorList>
    </citation>
    <scope>NUCLEOTIDE SEQUENCE [LARGE SCALE GENOMIC DNA]</scope>
    <source>
        <strain evidence="2 3">NBRC 107626</strain>
    </source>
</reference>
<feature type="domain" description="SLH" evidence="1">
    <location>
        <begin position="1"/>
        <end position="49"/>
    </location>
</feature>
<evidence type="ECO:0000313" key="3">
    <source>
        <dbReference type="Proteomes" id="UP000321155"/>
    </source>
</evidence>
<evidence type="ECO:0000313" key="2">
    <source>
        <dbReference type="EMBL" id="GEO93858.1"/>
    </source>
</evidence>
<comment type="caution">
    <text evidence="2">The sequence shown here is derived from an EMBL/GenBank/DDBJ whole genome shotgun (WGS) entry which is preliminary data.</text>
</comment>
<dbReference type="PROSITE" id="PS51272">
    <property type="entry name" value="SLH"/>
    <property type="match status" value="1"/>
</dbReference>
<name>A0ABQ0X8A6_9MICC</name>
<organism evidence="2 3">
    <name type="scientific">Kocuria flava</name>
    <dbReference type="NCBI Taxonomy" id="446860"/>
    <lineage>
        <taxon>Bacteria</taxon>
        <taxon>Bacillati</taxon>
        <taxon>Actinomycetota</taxon>
        <taxon>Actinomycetes</taxon>
        <taxon>Micrococcales</taxon>
        <taxon>Micrococcaceae</taxon>
        <taxon>Kocuria</taxon>
    </lineage>
</organism>
<gene>
    <name evidence="2" type="ORF">KFL01_31640</name>
</gene>
<dbReference type="RefSeq" id="WP_083529229.1">
    <property type="nucleotide sequence ID" value="NZ_CP013254.1"/>
</dbReference>
<sequence length="49" mass="5468">MFYKPIAWLAGKGVSGGWNTSRGKEFRPYGPVLRDQMAAFMYRLAASAL</sequence>
<proteinExistence type="predicted"/>